<dbReference type="Gene3D" id="3.40.50.2300">
    <property type="match status" value="1"/>
</dbReference>
<dbReference type="Pfam" id="PF01451">
    <property type="entry name" value="LMWPc"/>
    <property type="match status" value="1"/>
</dbReference>
<dbReference type="PANTHER" id="PTHR43428:SF1">
    <property type="entry name" value="ARSENATE REDUCTASE"/>
    <property type="match status" value="1"/>
</dbReference>
<dbReference type="SMART" id="SM00226">
    <property type="entry name" value="LMWPc"/>
    <property type="match status" value="1"/>
</dbReference>
<dbReference type="PANTHER" id="PTHR43428">
    <property type="entry name" value="ARSENATE REDUCTASE"/>
    <property type="match status" value="1"/>
</dbReference>
<sequence length="237" mass="26049">MRRSHVTKRGVSARGRQLNESLVVHAAKLAGRSIARRRRVESPGTTSRSAINQVIVVSRGRKTATAECCTEAKIYGYGVSVTRKYKVLFLCRENSASSIIAEALLRELAGHRFDAFSAGPEPATRVHPFAVAQLRPGISELGVLGAKSWLEFTGEWAPRMDVIVAMDDFVAAPHAPVFPGAPALYRWSFADPLADGVSEAERGRLFDKLFWQIVRQISAFIQLPQYTVPPQLTTCNA</sequence>
<dbReference type="EMBL" id="JACCAU010000001">
    <property type="protein sequence ID" value="NYH16493.1"/>
    <property type="molecule type" value="Genomic_DNA"/>
</dbReference>
<evidence type="ECO:0000313" key="4">
    <source>
        <dbReference type="Proteomes" id="UP000572540"/>
    </source>
</evidence>
<organism evidence="3 4">
    <name type="scientific">Paraburkholderia bryophila</name>
    <dbReference type="NCBI Taxonomy" id="420952"/>
    <lineage>
        <taxon>Bacteria</taxon>
        <taxon>Pseudomonadati</taxon>
        <taxon>Pseudomonadota</taxon>
        <taxon>Betaproteobacteria</taxon>
        <taxon>Burkholderiales</taxon>
        <taxon>Burkholderiaceae</taxon>
        <taxon>Paraburkholderia</taxon>
    </lineage>
</organism>
<keyword evidence="1" id="KW-0059">Arsenical resistance</keyword>
<evidence type="ECO:0000256" key="1">
    <source>
        <dbReference type="ARBA" id="ARBA00022849"/>
    </source>
</evidence>
<dbReference type="GO" id="GO:0046685">
    <property type="term" value="P:response to arsenic-containing substance"/>
    <property type="evidence" value="ECO:0007669"/>
    <property type="project" value="UniProtKB-KW"/>
</dbReference>
<proteinExistence type="predicted"/>
<protein>
    <submittedName>
        <fullName evidence="3">Protein-tyrosine-phosphatase</fullName>
    </submittedName>
</protein>
<gene>
    <name evidence="3" type="ORF">GGD41_003721</name>
</gene>
<dbReference type="SUPFAM" id="SSF52788">
    <property type="entry name" value="Phosphotyrosine protein phosphatases I"/>
    <property type="match status" value="1"/>
</dbReference>
<dbReference type="AlphaFoldDB" id="A0A7Y9WAN0"/>
<dbReference type="InterPro" id="IPR023485">
    <property type="entry name" value="Ptyr_pPase"/>
</dbReference>
<name>A0A7Y9WAN0_9BURK</name>
<reference evidence="3 4" key="1">
    <citation type="submission" date="2020-07" db="EMBL/GenBank/DDBJ databases">
        <title>Exploring microbial biodiversity for novel pathways involved in the catabolism of aromatic compounds derived from lignin.</title>
        <authorList>
            <person name="Elkins J."/>
        </authorList>
    </citation>
    <scope>NUCLEOTIDE SEQUENCE [LARGE SCALE GENOMIC DNA]</scope>
    <source>
        <strain evidence="3 4">H2C3B</strain>
    </source>
</reference>
<evidence type="ECO:0000313" key="3">
    <source>
        <dbReference type="EMBL" id="NYH16493.1"/>
    </source>
</evidence>
<dbReference type="Proteomes" id="UP000572540">
    <property type="component" value="Unassembled WGS sequence"/>
</dbReference>
<evidence type="ECO:0000259" key="2">
    <source>
        <dbReference type="SMART" id="SM00226"/>
    </source>
</evidence>
<accession>A0A7Y9WAN0</accession>
<dbReference type="InterPro" id="IPR036196">
    <property type="entry name" value="Ptyr_pPase_sf"/>
</dbReference>
<feature type="domain" description="Phosphotyrosine protein phosphatase I" evidence="2">
    <location>
        <begin position="85"/>
        <end position="223"/>
    </location>
</feature>
<comment type="caution">
    <text evidence="3">The sequence shown here is derived from an EMBL/GenBank/DDBJ whole genome shotgun (WGS) entry which is preliminary data.</text>
</comment>